<feature type="compositionally biased region" description="Polar residues" evidence="6">
    <location>
        <begin position="597"/>
        <end position="608"/>
    </location>
</feature>
<sequence length="667" mass="75392">MSSEVQRSRSCPRRRLWRGIPGQSFATTVAEEAQVLEDKEHVLRPMPIIEMEIKQMNMKSYIGTVLQLADGDGNIIEDAIAYCHLIDAMKCNTEWIVISEHNKDGIFHVHGLVKNNFRTDSWRRSIQSAWNIMSVNPQWINKFGTGCTMDCLKCQKAHKPGALMEYMTKDPVWICGNTDRILQLSYDMVMWDMGARFAAEPEPKPINLDAANPMISELLGAITMKNCKSLEDLMRAEPDLVVKYLHRPGFQAVVQNCLTYAKCTKANWKLSVFQNSPCDPSTIHAFLLHQGVDIDRWDLTFYRWITKQNGKKNTICIEGPSNTGKTSLFIGLKQICPCGEIVNAQNFNYEGLYEQYWGVWDEPLCADEQAEKFKQIAGGEPCAIPIKHKKPVQLPQMPILITTNRPFWFWCPTQEAMFRNRFELFYFKFDATASFFPRSRSTSCECEPCLYSSQRQASVSRSTTGRLPRRKQSKKPMAPRHDTTTNVMGSGSMRQGGKCTAKSPRGSGRGESSTSGQLRISCSTTISSVGRSDTSDRSSNTNVGICSTSSRDEKYVDRHDECRGIHSDDNRRSPISNRRGDVNPGGDPTPSTSSTSMVSLGTATSTQSEMEDEIQSKKSRLARPVAAMRVPTKHDWQNYLSFLYHIFEKKPMDLTCYESSLSDTEDE</sequence>
<feature type="compositionally biased region" description="Basic residues" evidence="6">
    <location>
        <begin position="467"/>
        <end position="478"/>
    </location>
</feature>
<name>A0A8A4XDF7_9VIRU</name>
<protein>
    <submittedName>
        <fullName evidence="8">Nonstructural protein 1</fullName>
    </submittedName>
</protein>
<evidence type="ECO:0000256" key="4">
    <source>
        <dbReference type="ARBA" id="ARBA00022741"/>
    </source>
</evidence>
<feature type="compositionally biased region" description="Polar residues" evidence="6">
    <location>
        <begin position="484"/>
        <end position="493"/>
    </location>
</feature>
<feature type="domain" description="SF3 helicase" evidence="7">
    <location>
        <begin position="293"/>
        <end position="444"/>
    </location>
</feature>
<feature type="region of interest" description="Disordered" evidence="6">
    <location>
        <begin position="460"/>
        <end position="619"/>
    </location>
</feature>
<evidence type="ECO:0000256" key="5">
    <source>
        <dbReference type="ARBA" id="ARBA00022840"/>
    </source>
</evidence>
<proteinExistence type="predicted"/>
<organism evidence="8">
    <name type="scientific">Cygnus atratus Chaphamaparvovirus</name>
    <dbReference type="NCBI Taxonomy" id="2794485"/>
    <lineage>
        <taxon>Viruses</taxon>
        <taxon>Monodnaviria</taxon>
        <taxon>Shotokuvirae</taxon>
        <taxon>Cossaviricota</taxon>
        <taxon>Quintoviricetes</taxon>
        <taxon>Piccovirales</taxon>
        <taxon>Parvoviridae</taxon>
        <taxon>Hamaparvovirinae</taxon>
        <taxon>Chaphamaparvovirus</taxon>
    </lineage>
</organism>
<dbReference type="EMBL" id="MW046420">
    <property type="protein sequence ID" value="QTE03798.1"/>
    <property type="molecule type" value="Genomic_DNA"/>
</dbReference>
<accession>A0A8A4XDF7</accession>
<keyword evidence="3" id="KW-0235">DNA replication</keyword>
<dbReference type="InterPro" id="IPR001257">
    <property type="entry name" value="Parvovirus_NS1_helicase"/>
</dbReference>
<dbReference type="Gene3D" id="3.40.50.300">
    <property type="entry name" value="P-loop containing nucleotide triphosphate hydrolases"/>
    <property type="match status" value="1"/>
</dbReference>
<dbReference type="GO" id="GO:0042025">
    <property type="term" value="C:host cell nucleus"/>
    <property type="evidence" value="ECO:0007669"/>
    <property type="project" value="UniProtKB-SubCell"/>
</dbReference>
<reference evidence="8" key="2">
    <citation type="journal article" date="2022" name="Gigascience">
        <title>Parvovirus dark matter in the cloaca of wild birds.</title>
        <authorList>
            <person name="Dai Z."/>
            <person name="Wang H."/>
            <person name="Wu H."/>
            <person name="Zhang Q."/>
            <person name="Ji L."/>
            <person name="Wang X."/>
            <person name="Shen Q."/>
            <person name="Yang S."/>
            <person name="Ma X."/>
            <person name="Shan T."/>
            <person name="Zhang W."/>
        </authorList>
    </citation>
    <scope>NUCLEOTIDE SEQUENCE</scope>
    <source>
        <strain evidence="8">Bls219par011</strain>
    </source>
</reference>
<feature type="compositionally biased region" description="Basic and acidic residues" evidence="6">
    <location>
        <begin position="550"/>
        <end position="572"/>
    </location>
</feature>
<comment type="subcellular location">
    <subcellularLocation>
        <location evidence="1">Host nucleus</location>
    </subcellularLocation>
</comment>
<dbReference type="GO" id="GO:0005524">
    <property type="term" value="F:ATP binding"/>
    <property type="evidence" value="ECO:0007669"/>
    <property type="project" value="UniProtKB-KW"/>
</dbReference>
<evidence type="ECO:0000256" key="6">
    <source>
        <dbReference type="SAM" id="MobiDB-lite"/>
    </source>
</evidence>
<evidence type="ECO:0000256" key="1">
    <source>
        <dbReference type="ARBA" id="ARBA00004147"/>
    </source>
</evidence>
<reference evidence="8" key="1">
    <citation type="submission" date="2020-09" db="EMBL/GenBank/DDBJ databases">
        <authorList>
            <person name="Dai Z."/>
            <person name="Yang S."/>
            <person name="Zhang W."/>
        </authorList>
    </citation>
    <scope>NUCLEOTIDE SEQUENCE</scope>
    <source>
        <strain evidence="8">Bls219par011</strain>
    </source>
</reference>
<evidence type="ECO:0000256" key="3">
    <source>
        <dbReference type="ARBA" id="ARBA00022705"/>
    </source>
</evidence>
<evidence type="ECO:0000256" key="2">
    <source>
        <dbReference type="ARBA" id="ARBA00022562"/>
    </source>
</evidence>
<evidence type="ECO:0000259" key="7">
    <source>
        <dbReference type="PROSITE" id="PS51206"/>
    </source>
</evidence>
<dbReference type="GO" id="GO:0019079">
    <property type="term" value="P:viral genome replication"/>
    <property type="evidence" value="ECO:0007669"/>
    <property type="project" value="InterPro"/>
</dbReference>
<dbReference type="InterPro" id="IPR014015">
    <property type="entry name" value="Helicase_SF3_DNA-vir"/>
</dbReference>
<feature type="compositionally biased region" description="Polar residues" evidence="6">
    <location>
        <begin position="517"/>
        <end position="549"/>
    </location>
</feature>
<dbReference type="SUPFAM" id="SSF52540">
    <property type="entry name" value="P-loop containing nucleoside triphosphate hydrolases"/>
    <property type="match status" value="1"/>
</dbReference>
<dbReference type="GO" id="GO:0006260">
    <property type="term" value="P:DNA replication"/>
    <property type="evidence" value="ECO:0007669"/>
    <property type="project" value="UniProtKB-KW"/>
</dbReference>
<feature type="compositionally biased region" description="Low complexity" evidence="6">
    <location>
        <begin position="503"/>
        <end position="516"/>
    </location>
</feature>
<dbReference type="PROSITE" id="PS51206">
    <property type="entry name" value="SF3_HELICASE_1"/>
    <property type="match status" value="1"/>
</dbReference>
<keyword evidence="5" id="KW-0067">ATP-binding</keyword>
<evidence type="ECO:0000313" key="8">
    <source>
        <dbReference type="EMBL" id="QTE03798.1"/>
    </source>
</evidence>
<dbReference type="Pfam" id="PF01057">
    <property type="entry name" value="Parvo_NS1"/>
    <property type="match status" value="1"/>
</dbReference>
<keyword evidence="4" id="KW-0547">Nucleotide-binding</keyword>
<dbReference type="InterPro" id="IPR027417">
    <property type="entry name" value="P-loop_NTPase"/>
</dbReference>
<keyword evidence="2" id="KW-1048">Host nucleus</keyword>